<keyword evidence="2" id="KW-0808">Transferase</keyword>
<name>A0A7W5E611_9BACT</name>
<dbReference type="GO" id="GO:0004808">
    <property type="term" value="F:tRNA (5-methylaminomethyl-2-thiouridylate)(34)-methyltransferase activity"/>
    <property type="evidence" value="ECO:0007669"/>
    <property type="project" value="InterPro"/>
</dbReference>
<reference evidence="2 3" key="1">
    <citation type="submission" date="2020-08" db="EMBL/GenBank/DDBJ databases">
        <title>Genomic Encyclopedia of Type Strains, Phase III (KMG-III): the genomes of soil and plant-associated and newly described type strains.</title>
        <authorList>
            <person name="Whitman W."/>
        </authorList>
    </citation>
    <scope>NUCLEOTIDE SEQUENCE [LARGE SCALE GENOMIC DNA]</scope>
    <source>
        <strain evidence="2 3">CECT 8075</strain>
    </source>
</reference>
<keyword evidence="2" id="KW-0489">Methyltransferase</keyword>
<evidence type="ECO:0000313" key="2">
    <source>
        <dbReference type="EMBL" id="MBB3210208.1"/>
    </source>
</evidence>
<protein>
    <submittedName>
        <fullName evidence="2">tRNA U34 5-methylaminomethyl-2-thiouridine-forming methyltransferase MnmC</fullName>
    </submittedName>
</protein>
<dbReference type="Pfam" id="PF05430">
    <property type="entry name" value="Methyltransf_30"/>
    <property type="match status" value="1"/>
</dbReference>
<keyword evidence="3" id="KW-1185">Reference proteome</keyword>
<organism evidence="2 3">
    <name type="scientific">Aporhodopirellula rubra</name>
    <dbReference type="NCBI Taxonomy" id="980271"/>
    <lineage>
        <taxon>Bacteria</taxon>
        <taxon>Pseudomonadati</taxon>
        <taxon>Planctomycetota</taxon>
        <taxon>Planctomycetia</taxon>
        <taxon>Pirellulales</taxon>
        <taxon>Pirellulaceae</taxon>
        <taxon>Aporhodopirellula</taxon>
    </lineage>
</organism>
<dbReference type="NCBIfam" id="NF033855">
    <property type="entry name" value="tRNA_MNMC2"/>
    <property type="match status" value="1"/>
</dbReference>
<dbReference type="PANTHER" id="PTHR39963:SF1">
    <property type="entry name" value="MNMC-LIKE METHYLTRANSFERASE DOMAIN-CONTAINING PROTEIN"/>
    <property type="match status" value="1"/>
</dbReference>
<sequence>MAPPRRVQLSCPQPDWLIEITDDDSRTLVHVDNEVSYHSRCGAASECDHVYLINGGCSIETGTDTFSGWPSTILEIGFGTGLSMLRTLDRMVRYERPLKFISVERRPLMCETLRLLDLSRGLHQPELAEQFLNWYAEQIETTFVDRQRDSGSLFSSHWKLSAMHEVELVVGDARDFAAHANVIADAVYLDAFDPKTNPELWEIPFLRMLVQRLRPGGRLVTYCVATEIRHRMEAVGLDVLRVPGPKGGKREVMIATRQSDRDYARG</sequence>
<proteinExistence type="predicted"/>
<dbReference type="InterPro" id="IPR047785">
    <property type="entry name" value="tRNA_MNMC2"/>
</dbReference>
<dbReference type="InterPro" id="IPR008471">
    <property type="entry name" value="MnmC-like_methylTransf"/>
</dbReference>
<gene>
    <name evidence="2" type="ORF">FHS27_006054</name>
</gene>
<feature type="domain" description="MnmC-like methyltransferase" evidence="1">
    <location>
        <begin position="164"/>
        <end position="257"/>
    </location>
</feature>
<dbReference type="Gene3D" id="3.40.50.150">
    <property type="entry name" value="Vaccinia Virus protein VP39"/>
    <property type="match status" value="1"/>
</dbReference>
<evidence type="ECO:0000259" key="1">
    <source>
        <dbReference type="Pfam" id="PF05430"/>
    </source>
</evidence>
<comment type="caution">
    <text evidence="2">The sequence shown here is derived from an EMBL/GenBank/DDBJ whole genome shotgun (WGS) entry which is preliminary data.</text>
</comment>
<evidence type="ECO:0000313" key="3">
    <source>
        <dbReference type="Proteomes" id="UP000536179"/>
    </source>
</evidence>
<dbReference type="GO" id="GO:0032259">
    <property type="term" value="P:methylation"/>
    <property type="evidence" value="ECO:0007669"/>
    <property type="project" value="UniProtKB-KW"/>
</dbReference>
<accession>A0A7W5E611</accession>
<dbReference type="EMBL" id="JACHXU010000033">
    <property type="protein sequence ID" value="MBB3210208.1"/>
    <property type="molecule type" value="Genomic_DNA"/>
</dbReference>
<dbReference type="Proteomes" id="UP000536179">
    <property type="component" value="Unassembled WGS sequence"/>
</dbReference>
<dbReference type="PANTHER" id="PTHR39963">
    <property type="entry name" value="SLL0983 PROTEIN"/>
    <property type="match status" value="1"/>
</dbReference>
<dbReference type="GO" id="GO:0016645">
    <property type="term" value="F:oxidoreductase activity, acting on the CH-NH group of donors"/>
    <property type="evidence" value="ECO:0007669"/>
    <property type="project" value="InterPro"/>
</dbReference>
<dbReference type="CDD" id="cd02440">
    <property type="entry name" value="AdoMet_MTases"/>
    <property type="match status" value="1"/>
</dbReference>
<dbReference type="InterPro" id="IPR029063">
    <property type="entry name" value="SAM-dependent_MTases_sf"/>
</dbReference>
<dbReference type="AlphaFoldDB" id="A0A7W5E611"/>
<dbReference type="SUPFAM" id="SSF53335">
    <property type="entry name" value="S-adenosyl-L-methionine-dependent methyltransferases"/>
    <property type="match status" value="1"/>
</dbReference>
<dbReference type="RefSeq" id="WP_184309375.1">
    <property type="nucleotide sequence ID" value="NZ_JACHXU010000033.1"/>
</dbReference>